<evidence type="ECO:0000259" key="6">
    <source>
        <dbReference type="PROSITE" id="PS01124"/>
    </source>
</evidence>
<dbReference type="Pfam" id="PF12833">
    <property type="entry name" value="HTH_18"/>
    <property type="match status" value="1"/>
</dbReference>
<dbReference type="SUPFAM" id="SSF53807">
    <property type="entry name" value="Helical backbone' metal receptor"/>
    <property type="match status" value="1"/>
</dbReference>
<dbReference type="Gene3D" id="1.10.10.60">
    <property type="entry name" value="Homeodomain-like"/>
    <property type="match status" value="2"/>
</dbReference>
<dbReference type="PROSITE" id="PS50983">
    <property type="entry name" value="FE_B12_PBP"/>
    <property type="match status" value="1"/>
</dbReference>
<accession>A0ABQ1ZW23</accession>
<gene>
    <name evidence="8" type="ORF">GCM10007362_23280</name>
</gene>
<dbReference type="SUPFAM" id="SSF46689">
    <property type="entry name" value="Homeodomain-like"/>
    <property type="match status" value="2"/>
</dbReference>
<evidence type="ECO:0000256" key="1">
    <source>
        <dbReference type="ARBA" id="ARBA00022490"/>
    </source>
</evidence>
<dbReference type="EMBL" id="BMDD01000002">
    <property type="protein sequence ID" value="GGH78256.1"/>
    <property type="molecule type" value="Genomic_DNA"/>
</dbReference>
<dbReference type="PANTHER" id="PTHR46796">
    <property type="entry name" value="HTH-TYPE TRANSCRIPTIONAL ACTIVATOR RHAS-RELATED"/>
    <property type="match status" value="1"/>
</dbReference>
<keyword evidence="2" id="KW-0805">Transcription regulation</keyword>
<feature type="domain" description="Fe/B12 periplasmic-binding" evidence="7">
    <location>
        <begin position="279"/>
        <end position="540"/>
    </location>
</feature>
<keyword evidence="1" id="KW-0963">Cytoplasm</keyword>
<dbReference type="InterPro" id="IPR018062">
    <property type="entry name" value="HTH_AraC-typ_CS"/>
</dbReference>
<dbReference type="Proteomes" id="UP000605427">
    <property type="component" value="Unassembled WGS sequence"/>
</dbReference>
<dbReference type="InterPro" id="IPR037923">
    <property type="entry name" value="HTH-like"/>
</dbReference>
<dbReference type="RefSeq" id="WP_172247332.1">
    <property type="nucleotide sequence ID" value="NZ_BMDD01000002.1"/>
</dbReference>
<dbReference type="PROSITE" id="PS01124">
    <property type="entry name" value="HTH_ARAC_FAMILY_2"/>
    <property type="match status" value="1"/>
</dbReference>
<evidence type="ECO:0000256" key="3">
    <source>
        <dbReference type="ARBA" id="ARBA00023125"/>
    </source>
</evidence>
<dbReference type="InterPro" id="IPR018060">
    <property type="entry name" value="HTH_AraC"/>
</dbReference>
<dbReference type="InterPro" id="IPR009057">
    <property type="entry name" value="Homeodomain-like_sf"/>
</dbReference>
<dbReference type="PANTHER" id="PTHR46796:SF13">
    <property type="entry name" value="HTH-TYPE TRANSCRIPTIONAL ACTIVATOR RHAS"/>
    <property type="match status" value="1"/>
</dbReference>
<evidence type="ECO:0000256" key="4">
    <source>
        <dbReference type="ARBA" id="ARBA00023159"/>
    </source>
</evidence>
<dbReference type="InterPro" id="IPR003313">
    <property type="entry name" value="AraC-bd"/>
</dbReference>
<dbReference type="PROSITE" id="PS00041">
    <property type="entry name" value="HTH_ARAC_FAMILY_1"/>
    <property type="match status" value="1"/>
</dbReference>
<dbReference type="SMART" id="SM00342">
    <property type="entry name" value="HTH_ARAC"/>
    <property type="match status" value="1"/>
</dbReference>
<protein>
    <recommendedName>
        <fullName evidence="10">AraC family transcriptional regulator</fullName>
    </recommendedName>
</protein>
<keyword evidence="4" id="KW-0010">Activator</keyword>
<dbReference type="Pfam" id="PF02311">
    <property type="entry name" value="AraC_binding"/>
    <property type="match status" value="1"/>
</dbReference>
<feature type="domain" description="HTH araC/xylS-type" evidence="6">
    <location>
        <begin position="178"/>
        <end position="275"/>
    </location>
</feature>
<dbReference type="InterPro" id="IPR002491">
    <property type="entry name" value="ABC_transptr_periplasmic_BD"/>
</dbReference>
<reference evidence="9" key="1">
    <citation type="journal article" date="2019" name="Int. J. Syst. Evol. Microbiol.">
        <title>The Global Catalogue of Microorganisms (GCM) 10K type strain sequencing project: providing services to taxonomists for standard genome sequencing and annotation.</title>
        <authorList>
            <consortium name="The Broad Institute Genomics Platform"/>
            <consortium name="The Broad Institute Genome Sequencing Center for Infectious Disease"/>
            <person name="Wu L."/>
            <person name="Ma J."/>
        </authorList>
    </citation>
    <scope>NUCLEOTIDE SEQUENCE [LARGE SCALE GENOMIC DNA]</scope>
    <source>
        <strain evidence="9">CCM 8702</strain>
    </source>
</reference>
<keyword evidence="9" id="KW-1185">Reference proteome</keyword>
<organism evidence="8 9">
    <name type="scientific">Saccharibacillus endophyticus</name>
    <dbReference type="NCBI Taxonomy" id="2060666"/>
    <lineage>
        <taxon>Bacteria</taxon>
        <taxon>Bacillati</taxon>
        <taxon>Bacillota</taxon>
        <taxon>Bacilli</taxon>
        <taxon>Bacillales</taxon>
        <taxon>Paenibacillaceae</taxon>
        <taxon>Saccharibacillus</taxon>
    </lineage>
</organism>
<sequence>MNLNKSRPDRLIFPSIRLCQPEWYGEGSFQPKAWDRAGLLVVEGGQITLSLDGRLHPAEAGDRFWIAPGTEVGGHWGDGFRCSLLLFSCRRMERFGGQWLAVEAELPPAGRLKQEIQQQERIPGMASEPPPRDRLELKHALHRWLSGYLTLNQLRNEANAERTHERNSGASGTLSGIGPVLDYMSEHYARELGVSELAALAGMSMNHFIRTFKSKTGRTPTQYLLRLRMWKARQLLFSTDKIKTVARSVGYRDEHYFSRAFKKAEGIAPAFYMKHPDRRIAAAYYGLDDYLRTLGLQPVAALEKTSRQDRSAAVSERTMQKSPGTVWLDGSDFSYASLRRAKPDLILTSSRVESDIRLDRIAPTVTIPYTHDLPRQLRRMAEIVGKEEEAENWIQRYTEAGMVLRQQLIAKHGRPLTAYYIRVGATLCRVYGRLNQTGDLLYDDLGMELPTSFPDGEWALTVSQEQLSQFDADCLFIAIEPTPEAAGRMRVIAASEEWKALKAVREGRIYDADDFLLKTLGPSGRLEVMHDVFEKLMGSADAGKR</sequence>
<evidence type="ECO:0000313" key="9">
    <source>
        <dbReference type="Proteomes" id="UP000605427"/>
    </source>
</evidence>
<dbReference type="Pfam" id="PF01497">
    <property type="entry name" value="Peripla_BP_2"/>
    <property type="match status" value="1"/>
</dbReference>
<dbReference type="InterPro" id="IPR050204">
    <property type="entry name" value="AraC_XylS_family_regulators"/>
</dbReference>
<comment type="caution">
    <text evidence="8">The sequence shown here is derived from an EMBL/GenBank/DDBJ whole genome shotgun (WGS) entry which is preliminary data.</text>
</comment>
<proteinExistence type="predicted"/>
<evidence type="ECO:0000259" key="7">
    <source>
        <dbReference type="PROSITE" id="PS50983"/>
    </source>
</evidence>
<evidence type="ECO:0000256" key="2">
    <source>
        <dbReference type="ARBA" id="ARBA00023015"/>
    </source>
</evidence>
<dbReference type="Gene3D" id="3.40.50.1980">
    <property type="entry name" value="Nitrogenase molybdenum iron protein domain"/>
    <property type="match status" value="2"/>
</dbReference>
<evidence type="ECO:0000256" key="5">
    <source>
        <dbReference type="ARBA" id="ARBA00023163"/>
    </source>
</evidence>
<keyword evidence="3" id="KW-0238">DNA-binding</keyword>
<evidence type="ECO:0000313" key="8">
    <source>
        <dbReference type="EMBL" id="GGH78256.1"/>
    </source>
</evidence>
<evidence type="ECO:0008006" key="10">
    <source>
        <dbReference type="Google" id="ProtNLM"/>
    </source>
</evidence>
<dbReference type="SUPFAM" id="SSF51215">
    <property type="entry name" value="Regulatory protein AraC"/>
    <property type="match status" value="1"/>
</dbReference>
<keyword evidence="5" id="KW-0804">Transcription</keyword>
<name>A0ABQ1ZW23_9BACL</name>